<dbReference type="AlphaFoldDB" id="A0A8H5FV93"/>
<name>A0A8H5FV93_9AGAR</name>
<organism evidence="1 2">
    <name type="scientific">Leucocoprinus leucothites</name>
    <dbReference type="NCBI Taxonomy" id="201217"/>
    <lineage>
        <taxon>Eukaryota</taxon>
        <taxon>Fungi</taxon>
        <taxon>Dikarya</taxon>
        <taxon>Basidiomycota</taxon>
        <taxon>Agaricomycotina</taxon>
        <taxon>Agaricomycetes</taxon>
        <taxon>Agaricomycetidae</taxon>
        <taxon>Agaricales</taxon>
        <taxon>Agaricineae</taxon>
        <taxon>Agaricaceae</taxon>
        <taxon>Leucocoprinus</taxon>
    </lineage>
</organism>
<comment type="caution">
    <text evidence="1">The sequence shown here is derived from an EMBL/GenBank/DDBJ whole genome shotgun (WGS) entry which is preliminary data.</text>
</comment>
<accession>A0A8H5FV93</accession>
<evidence type="ECO:0000313" key="1">
    <source>
        <dbReference type="EMBL" id="KAF5350023.1"/>
    </source>
</evidence>
<dbReference type="EMBL" id="JAACJO010000015">
    <property type="protein sequence ID" value="KAF5350023.1"/>
    <property type="molecule type" value="Genomic_DNA"/>
</dbReference>
<protein>
    <submittedName>
        <fullName evidence="1">Uncharacterized protein</fullName>
    </submittedName>
</protein>
<dbReference type="Proteomes" id="UP000559027">
    <property type="component" value="Unassembled WGS sequence"/>
</dbReference>
<keyword evidence="2" id="KW-1185">Reference proteome</keyword>
<gene>
    <name evidence="1" type="ORF">D9756_009150</name>
</gene>
<evidence type="ECO:0000313" key="2">
    <source>
        <dbReference type="Proteomes" id="UP000559027"/>
    </source>
</evidence>
<sequence length="83" mass="9772">MARACYDPKAAPERFERMSKLGDRRFDFFDIHLSSERRVKKLEEALPASYTILARNPQCEIMSEQLERFREVSIKDDVGIEFS</sequence>
<proteinExistence type="predicted"/>
<reference evidence="1 2" key="1">
    <citation type="journal article" date="2020" name="ISME J.">
        <title>Uncovering the hidden diversity of litter-decomposition mechanisms in mushroom-forming fungi.</title>
        <authorList>
            <person name="Floudas D."/>
            <person name="Bentzer J."/>
            <person name="Ahren D."/>
            <person name="Johansson T."/>
            <person name="Persson P."/>
            <person name="Tunlid A."/>
        </authorList>
    </citation>
    <scope>NUCLEOTIDE SEQUENCE [LARGE SCALE GENOMIC DNA]</scope>
    <source>
        <strain evidence="1 2">CBS 146.42</strain>
    </source>
</reference>